<dbReference type="PANTHER" id="PTHR24413">
    <property type="entry name" value="SPECKLE-TYPE POZ PROTEIN"/>
    <property type="match status" value="1"/>
</dbReference>
<dbReference type="Proteomes" id="UP000887116">
    <property type="component" value="Unassembled WGS sequence"/>
</dbReference>
<gene>
    <name evidence="3" type="primary">spop-b_12</name>
    <name evidence="3" type="ORF">TNCT_608161</name>
</gene>
<dbReference type="AlphaFoldDB" id="A0A8X6M260"/>
<dbReference type="EMBL" id="BMAO01029251">
    <property type="protein sequence ID" value="GFR30520.1"/>
    <property type="molecule type" value="Genomic_DNA"/>
</dbReference>
<dbReference type="GO" id="GO:0030163">
    <property type="term" value="P:protein catabolic process"/>
    <property type="evidence" value="ECO:0007669"/>
    <property type="project" value="UniProtKB-ARBA"/>
</dbReference>
<dbReference type="InterPro" id="IPR011333">
    <property type="entry name" value="SKP1/BTB/POZ_sf"/>
</dbReference>
<name>A0A8X6M260_TRICU</name>
<dbReference type="CDD" id="cd00121">
    <property type="entry name" value="MATH"/>
    <property type="match status" value="1"/>
</dbReference>
<comment type="caution">
    <text evidence="3">The sequence shown here is derived from an EMBL/GenBank/DDBJ whole genome shotgun (WGS) entry which is preliminary data.</text>
</comment>
<dbReference type="Gene3D" id="2.60.210.10">
    <property type="entry name" value="Apoptosis, Tumor Necrosis Factor Receptor Associated Protein 2, Chain A"/>
    <property type="match status" value="1"/>
</dbReference>
<proteinExistence type="predicted"/>
<evidence type="ECO:0000313" key="4">
    <source>
        <dbReference type="Proteomes" id="UP000887116"/>
    </source>
</evidence>
<dbReference type="SUPFAM" id="SSF49599">
    <property type="entry name" value="TRAF domain-like"/>
    <property type="match status" value="1"/>
</dbReference>
<dbReference type="Pfam" id="PF00651">
    <property type="entry name" value="BTB"/>
    <property type="match status" value="1"/>
</dbReference>
<dbReference type="InterPro" id="IPR002083">
    <property type="entry name" value="MATH/TRAF_dom"/>
</dbReference>
<dbReference type="InterPro" id="IPR000210">
    <property type="entry name" value="BTB/POZ_dom"/>
</dbReference>
<dbReference type="Pfam" id="PF22486">
    <property type="entry name" value="MATH_2"/>
    <property type="match status" value="1"/>
</dbReference>
<feature type="domain" description="BTB" evidence="1">
    <location>
        <begin position="351"/>
        <end position="418"/>
    </location>
</feature>
<dbReference type="SUPFAM" id="SSF54695">
    <property type="entry name" value="POZ domain"/>
    <property type="match status" value="1"/>
</dbReference>
<dbReference type="OrthoDB" id="10249567at2759"/>
<dbReference type="PROSITE" id="PS50097">
    <property type="entry name" value="BTB"/>
    <property type="match status" value="1"/>
</dbReference>
<reference evidence="3" key="1">
    <citation type="submission" date="2020-07" db="EMBL/GenBank/DDBJ databases">
        <title>Multicomponent nature underlies the extraordinary mechanical properties of spider dragline silk.</title>
        <authorList>
            <person name="Kono N."/>
            <person name="Nakamura H."/>
            <person name="Mori M."/>
            <person name="Yoshida Y."/>
            <person name="Ohtoshi R."/>
            <person name="Malay A.D."/>
            <person name="Moran D.A.P."/>
            <person name="Tomita M."/>
            <person name="Numata K."/>
            <person name="Arakawa K."/>
        </authorList>
    </citation>
    <scope>NUCLEOTIDE SEQUENCE</scope>
</reference>
<evidence type="ECO:0000259" key="2">
    <source>
        <dbReference type="PROSITE" id="PS50144"/>
    </source>
</evidence>
<sequence length="499" mass="57323">MATLDYGIKSTCTFLWKIENFNYLWMKYSQRIESPVFVVDGLENTEWVVRLYPRGNWFADRIEFFLHRKNDRSCTDDIDVYFELEFLSGSGKTVCSHRGEKQTLSKCSYPGFYSTLCREEVFVRNKSEYLPLNTLSARCKIWRCDGKDAVDKYFLAETRVAVQRRSFHWQIENFSTIGCNDTKHLVIRSITNQILMTFDLYFTGGQLGKEVIDIGIRVFKPNAKYLTFKAFVLNSNGSFTNCGMEEFLWEGCKEKRTLTLLLSKKQLQSTEHGLEKYLKNDILTFYCECIFSTGIASEKIESVNSGIDSLVGLKERGLSTDDEISVIVLPTDDAASLREDLGSLCFCDDFSDTKLRTNTTTIPVHTPILGARSSVFRAMFSTDMKEKTQGCVDVADLDDDTVRRMLLYVYTDKLEDLQWESASQLYVASDKYDIVSLRSKCSAILQAKLSPTNACQILYLANLHQDESLKKLYRSTFSSKVKQFLVLRNGNFSWKLIFV</sequence>
<evidence type="ECO:0000313" key="3">
    <source>
        <dbReference type="EMBL" id="GFR30520.1"/>
    </source>
</evidence>
<dbReference type="SMART" id="SM00225">
    <property type="entry name" value="BTB"/>
    <property type="match status" value="1"/>
</dbReference>
<dbReference type="PROSITE" id="PS50144">
    <property type="entry name" value="MATH"/>
    <property type="match status" value="1"/>
</dbReference>
<feature type="domain" description="MATH" evidence="2">
    <location>
        <begin position="11"/>
        <end position="141"/>
    </location>
</feature>
<keyword evidence="4" id="KW-1185">Reference proteome</keyword>
<dbReference type="InterPro" id="IPR008974">
    <property type="entry name" value="TRAF-like"/>
</dbReference>
<dbReference type="Gene3D" id="3.30.710.10">
    <property type="entry name" value="Potassium Channel Kv1.1, Chain A"/>
    <property type="match status" value="1"/>
</dbReference>
<protein>
    <submittedName>
        <fullName evidence="3">Speckle-type POZ protein B</fullName>
    </submittedName>
</protein>
<accession>A0A8X6M260</accession>
<evidence type="ECO:0000259" key="1">
    <source>
        <dbReference type="PROSITE" id="PS50097"/>
    </source>
</evidence>
<organism evidence="3 4">
    <name type="scientific">Trichonephila clavata</name>
    <name type="common">Joro spider</name>
    <name type="synonym">Nephila clavata</name>
    <dbReference type="NCBI Taxonomy" id="2740835"/>
    <lineage>
        <taxon>Eukaryota</taxon>
        <taxon>Metazoa</taxon>
        <taxon>Ecdysozoa</taxon>
        <taxon>Arthropoda</taxon>
        <taxon>Chelicerata</taxon>
        <taxon>Arachnida</taxon>
        <taxon>Araneae</taxon>
        <taxon>Araneomorphae</taxon>
        <taxon>Entelegynae</taxon>
        <taxon>Araneoidea</taxon>
        <taxon>Nephilidae</taxon>
        <taxon>Trichonephila</taxon>
    </lineage>
</organism>